<dbReference type="eggNOG" id="COG1472">
    <property type="taxonomic scope" value="Bacteria"/>
</dbReference>
<dbReference type="InterPro" id="IPR036962">
    <property type="entry name" value="Glyco_hydro_3_N_sf"/>
</dbReference>
<dbReference type="AlphaFoldDB" id="A0A0R1FID9"/>
<evidence type="ECO:0000256" key="3">
    <source>
        <dbReference type="ARBA" id="ARBA00023277"/>
    </source>
</evidence>
<dbReference type="FunFam" id="2.60.40.10:FF:000495">
    <property type="entry name" value="Periplasmic beta-glucosidase"/>
    <property type="match status" value="1"/>
</dbReference>
<evidence type="ECO:0000256" key="4">
    <source>
        <dbReference type="RuleBase" id="RU361161"/>
    </source>
</evidence>
<reference evidence="6 7" key="1">
    <citation type="journal article" date="2015" name="Genome Announc.">
        <title>Expanding the biotechnology potential of lactobacilli through comparative genomics of 213 strains and associated genera.</title>
        <authorList>
            <person name="Sun Z."/>
            <person name="Harris H.M."/>
            <person name="McCann A."/>
            <person name="Guo C."/>
            <person name="Argimon S."/>
            <person name="Zhang W."/>
            <person name="Yang X."/>
            <person name="Jeffery I.B."/>
            <person name="Cooney J.C."/>
            <person name="Kagawa T.F."/>
            <person name="Liu W."/>
            <person name="Song Y."/>
            <person name="Salvetti E."/>
            <person name="Wrobel A."/>
            <person name="Rasinkangas P."/>
            <person name="Parkhill J."/>
            <person name="Rea M.C."/>
            <person name="O'Sullivan O."/>
            <person name="Ritari J."/>
            <person name="Douillard F.P."/>
            <person name="Paul Ross R."/>
            <person name="Yang R."/>
            <person name="Briner A.E."/>
            <person name="Felis G.E."/>
            <person name="de Vos W.M."/>
            <person name="Barrangou R."/>
            <person name="Klaenhammer T.R."/>
            <person name="Caufield P.W."/>
            <person name="Cui Y."/>
            <person name="Zhang H."/>
            <person name="O'Toole P.W."/>
        </authorList>
    </citation>
    <scope>NUCLEOTIDE SEQUENCE [LARGE SCALE GENOMIC DNA]</scope>
    <source>
        <strain evidence="6 7">DSM 20001</strain>
    </source>
</reference>
<dbReference type="InterPro" id="IPR050288">
    <property type="entry name" value="Cellulose_deg_GH3"/>
</dbReference>
<dbReference type="PROSITE" id="PS00775">
    <property type="entry name" value="GLYCOSYL_HYDROL_F3"/>
    <property type="match status" value="1"/>
</dbReference>
<dbReference type="SUPFAM" id="SSF51445">
    <property type="entry name" value="(Trans)glycosidases"/>
    <property type="match status" value="1"/>
</dbReference>
<gene>
    <name evidence="6" type="ORF">FD22_GL001966</name>
</gene>
<dbReference type="InterPro" id="IPR002772">
    <property type="entry name" value="Glyco_hydro_3_C"/>
</dbReference>
<sequence length="803" mass="88425">MLNNQKVIEQLTLAEKAALTTGQSTWQTYAVADKIPAIFMADGPHGLRKQTGATDHLGLNASEPATCFPTAATLANSWDENLIDQVGVALGNEARALDVQVVLGPGLNIKRNPRCGRDFEYYSEDPYLAGKMGAAMIRGIQSTGTFASPKHFAANNQEYRRMASNSLIDERTLRELYLTNFEIAVKEGKPRVLMSAYNEINGIYAHENKYLLEDILRKEWGFKGFVVSDWGGDNDHVAAVQNGGNLAMPTLGANGPLEIIQAVKSGELAEETLNQRVDELLTQILQSTAGKNTQQQVDWSHQHQVAHKAAAESIVLLKNKAATLPLADTTKVALIGDFAKQPRYQGAGSSLVNAQQVENMVATAVDQPITFIGYEQGYQRNGIVDHELSAAAVALANKSDVAVICAGLDEISESEGLDRTDLNLPDNQVELINTLAQTSTPIIVVLSAGSVIEMPWLDKVAAVVHGYLGGEAGASAMWDVLIGKQNPSGKLAETYPLTYEDVPFGKEYPTTQRDVYYKEGPFVGYRYYTTAEKPVRFPFGFGLSYTTFAYSDLHVASSGVTAMVKNTGEREGNEVVQLYIGKSDSQLIRPRRELKGFTKVHLAPGEAKQINIRFDDKAFRYFDVTSNSWQVEAGTYDILIGASVDDIRLRGTIVEAGQNVAPALNLVHYRKADLSQVTLADFSALYGQTLPAVKTEIGQQLAINSTIAEMRYAKNWLARQVYRYLKHALAKSEAKGKPDLNLLFIYNMPFRAIAKMTNGQVSLDMVNAILRMVNGHFWSGLTRLINNYFKNRKQNKVWQKEMS</sequence>
<dbReference type="GO" id="GO:0008422">
    <property type="term" value="F:beta-glucosidase activity"/>
    <property type="evidence" value="ECO:0007669"/>
    <property type="project" value="UniProtKB-ARBA"/>
</dbReference>
<keyword evidence="2 4" id="KW-0378">Hydrolase</keyword>
<name>A0A0R1FID9_9LACO</name>
<comment type="caution">
    <text evidence="6">The sequence shown here is derived from an EMBL/GenBank/DDBJ whole genome shotgun (WGS) entry which is preliminary data.</text>
</comment>
<dbReference type="PANTHER" id="PTHR42715">
    <property type="entry name" value="BETA-GLUCOSIDASE"/>
    <property type="match status" value="1"/>
</dbReference>
<evidence type="ECO:0000256" key="1">
    <source>
        <dbReference type="ARBA" id="ARBA00005336"/>
    </source>
</evidence>
<dbReference type="PATRIC" id="fig|913848.6.peg.2008"/>
<dbReference type="InterPro" id="IPR019800">
    <property type="entry name" value="Glyco_hydro_3_AS"/>
</dbReference>
<feature type="domain" description="Fibronectin type III-like" evidence="5">
    <location>
        <begin position="574"/>
        <end position="644"/>
    </location>
</feature>
<dbReference type="InterPro" id="IPR017853">
    <property type="entry name" value="GH"/>
</dbReference>
<keyword evidence="4" id="KW-0326">Glycosidase</keyword>
<comment type="similarity">
    <text evidence="1 4">Belongs to the glycosyl hydrolase 3 family.</text>
</comment>
<dbReference type="Pfam" id="PF01915">
    <property type="entry name" value="Glyco_hydro_3_C"/>
    <property type="match status" value="1"/>
</dbReference>
<dbReference type="InterPro" id="IPR026891">
    <property type="entry name" value="Fn3-like"/>
</dbReference>
<dbReference type="Pfam" id="PF00933">
    <property type="entry name" value="Glyco_hydro_3"/>
    <property type="match status" value="1"/>
</dbReference>
<evidence type="ECO:0000313" key="6">
    <source>
        <dbReference type="EMBL" id="KRK18906.1"/>
    </source>
</evidence>
<dbReference type="RefSeq" id="WP_010012061.1">
    <property type="nucleotide sequence ID" value="NZ_AZCN01000006.1"/>
</dbReference>
<dbReference type="Pfam" id="PF14310">
    <property type="entry name" value="Fn3-like"/>
    <property type="match status" value="1"/>
</dbReference>
<accession>A0A0R1FID9</accession>
<keyword evidence="3" id="KW-0119">Carbohydrate metabolism</keyword>
<dbReference type="Gene3D" id="3.40.50.1700">
    <property type="entry name" value="Glycoside hydrolase family 3 C-terminal domain"/>
    <property type="match status" value="1"/>
</dbReference>
<dbReference type="PRINTS" id="PR00133">
    <property type="entry name" value="GLHYDRLASE3"/>
</dbReference>
<dbReference type="GO" id="GO:0005975">
    <property type="term" value="P:carbohydrate metabolic process"/>
    <property type="evidence" value="ECO:0007669"/>
    <property type="project" value="InterPro"/>
</dbReference>
<dbReference type="InterPro" id="IPR013783">
    <property type="entry name" value="Ig-like_fold"/>
</dbReference>
<organism evidence="6 7">
    <name type="scientific">Loigolactobacillus coryniformis subsp. coryniformis KCTC 3167 = DSM 20001</name>
    <dbReference type="NCBI Taxonomy" id="913848"/>
    <lineage>
        <taxon>Bacteria</taxon>
        <taxon>Bacillati</taxon>
        <taxon>Bacillota</taxon>
        <taxon>Bacilli</taxon>
        <taxon>Lactobacillales</taxon>
        <taxon>Lactobacillaceae</taxon>
        <taxon>Loigolactobacillus</taxon>
    </lineage>
</organism>
<dbReference type="InterPro" id="IPR001764">
    <property type="entry name" value="Glyco_hydro_3_N"/>
</dbReference>
<evidence type="ECO:0000259" key="5">
    <source>
        <dbReference type="SMART" id="SM01217"/>
    </source>
</evidence>
<evidence type="ECO:0000313" key="7">
    <source>
        <dbReference type="Proteomes" id="UP000051181"/>
    </source>
</evidence>
<dbReference type="GeneID" id="65917945"/>
<dbReference type="PANTHER" id="PTHR42715:SF10">
    <property type="entry name" value="BETA-GLUCOSIDASE"/>
    <property type="match status" value="1"/>
</dbReference>
<proteinExistence type="inferred from homology"/>
<dbReference type="Gene3D" id="3.20.20.300">
    <property type="entry name" value="Glycoside hydrolase, family 3, N-terminal domain"/>
    <property type="match status" value="1"/>
</dbReference>
<dbReference type="SUPFAM" id="SSF52279">
    <property type="entry name" value="Beta-D-glucan exohydrolase, C-terminal domain"/>
    <property type="match status" value="1"/>
</dbReference>
<dbReference type="Gene3D" id="2.60.40.10">
    <property type="entry name" value="Immunoglobulins"/>
    <property type="match status" value="1"/>
</dbReference>
<protein>
    <submittedName>
        <fullName evidence="6">Glucocerebrosidase</fullName>
    </submittedName>
</protein>
<dbReference type="InterPro" id="IPR036881">
    <property type="entry name" value="Glyco_hydro_3_C_sf"/>
</dbReference>
<dbReference type="Proteomes" id="UP000051181">
    <property type="component" value="Unassembled WGS sequence"/>
</dbReference>
<evidence type="ECO:0000256" key="2">
    <source>
        <dbReference type="ARBA" id="ARBA00022801"/>
    </source>
</evidence>
<dbReference type="SMART" id="SM01217">
    <property type="entry name" value="Fn3_like"/>
    <property type="match status" value="1"/>
</dbReference>
<dbReference type="EMBL" id="AZCN01000006">
    <property type="protein sequence ID" value="KRK18906.1"/>
    <property type="molecule type" value="Genomic_DNA"/>
</dbReference>